<feature type="binding site" evidence="5">
    <location>
        <position position="573"/>
    </location>
    <ligand>
        <name>FAD</name>
        <dbReference type="ChEBI" id="CHEBI:57692"/>
    </ligand>
</feature>
<dbReference type="PANTHER" id="PTHR43563:SF14">
    <property type="entry name" value="AMINE OXIDASE"/>
    <property type="match status" value="1"/>
</dbReference>
<feature type="binding site" evidence="5">
    <location>
        <begin position="159"/>
        <end position="160"/>
    </location>
    <ligand>
        <name>FAD</name>
        <dbReference type="ChEBI" id="CHEBI:57692"/>
    </ligand>
</feature>
<keyword evidence="6" id="KW-0285">Flavoprotein</keyword>
<dbReference type="SUPFAM" id="SSF51905">
    <property type="entry name" value="FAD/NAD(P)-binding domain"/>
    <property type="match status" value="1"/>
</dbReference>
<comment type="caution">
    <text evidence="8">The sequence shown here is derived from an EMBL/GenBank/DDBJ whole genome shotgun (WGS) entry which is preliminary data.</text>
</comment>
<dbReference type="PANTHER" id="PTHR43563">
    <property type="entry name" value="AMINE OXIDASE"/>
    <property type="match status" value="1"/>
</dbReference>
<dbReference type="InterPro" id="IPR035959">
    <property type="entry name" value="RutC-like_sf"/>
</dbReference>
<comment type="cofactor">
    <cofactor evidence="1 6">
        <name>FAD</name>
        <dbReference type="ChEBI" id="CHEBI:57692"/>
    </cofactor>
</comment>
<dbReference type="EMBL" id="LFIV01000181">
    <property type="protein sequence ID" value="KZL66316.1"/>
    <property type="molecule type" value="Genomic_DNA"/>
</dbReference>
<dbReference type="PRINTS" id="PR00757">
    <property type="entry name" value="AMINEOXDASEF"/>
</dbReference>
<dbReference type="InterPro" id="IPR036188">
    <property type="entry name" value="FAD/NAD-bd_sf"/>
</dbReference>
<dbReference type="Pfam" id="PF01593">
    <property type="entry name" value="Amino_oxidase"/>
    <property type="match status" value="1"/>
</dbReference>
<feature type="domain" description="Amine oxidase" evidence="7">
    <location>
        <begin position="139"/>
        <end position="597"/>
    </location>
</feature>
<reference evidence="8 9" key="1">
    <citation type="submission" date="2015-06" db="EMBL/GenBank/DDBJ databases">
        <title>Survival trade-offs in plant roots during colonization by closely related pathogenic and mutualistic fungi.</title>
        <authorList>
            <person name="Hacquard S."/>
            <person name="Kracher B."/>
            <person name="Hiruma K."/>
            <person name="Weinman A."/>
            <person name="Muench P."/>
            <person name="Garrido Oter R."/>
            <person name="Ver Loren van Themaat E."/>
            <person name="Dallerey J.-F."/>
            <person name="Damm U."/>
            <person name="Henrissat B."/>
            <person name="Lespinet O."/>
            <person name="Thon M."/>
            <person name="Kemen E."/>
            <person name="McHardy A.C."/>
            <person name="Schulze-Lefert P."/>
            <person name="O'Connell R.J."/>
        </authorList>
    </citation>
    <scope>NUCLEOTIDE SEQUENCE [LARGE SCALE GENOMIC DNA]</scope>
    <source>
        <strain evidence="8 9">0861</strain>
    </source>
</reference>
<sequence length="604" mass="66346">MGQRKDGSWPDSFRGQVEQAVANITRALISGGGYPRDIVQLRFYVVEWTESLTPDLIGPVADFLRNDYGISHKPLTTLLPVSKLAFPEAKFEIEAIARVGVASKTWPSTHMTDKLYQPSVSLSPIPEVEVDVIVVGGGFSGLMAAYEVSKAGHKTLLLEAKNRIGGRSFTQPLRSTPDAVIDMGAAWINKNIQPTIYALCEKFSLETIEQYTTGDIIEQDHDGNIYRAPERRLENTGILGPIERFRQILTIAASERNNRKSDAFPRNENVSLSKWVEIKGLWQYPEVRGACEWLCFDVVGRGSDEVGIHYFLDHLQFGSGIETIATKGDVGPQSFRVKKGIASPAARIGNLLTSSGTSAISDVIANDMPAGSIMLNSPVGEIVQRNNGEAYVTTGSGFRCKAKKVILAIPTNAYSQIHFTPPLPQNKRSMVTKAKPVIYSKVVLSYTAPWWREAGLAGKFQSSSGPICFSWDACDLEAKQYSLALFVVGKFAPFWHDLSKLEREEAIVEHLAMLVGSELAPKARSVKEINMVEWSEEEYVWGVPKSSIGSGLLMKYGEASRESFGDVYFGGSETACEWKGYLEGALAAGRRAAGEVIESLNKNE</sequence>
<name>A0A166P2C1_9PEZI</name>
<dbReference type="Gene3D" id="1.10.405.10">
    <property type="entry name" value="Guanine Nucleotide Dissociation Inhibitor, domain 1"/>
    <property type="match status" value="1"/>
</dbReference>
<dbReference type="EC" id="1.4.3.-" evidence="6"/>
<evidence type="ECO:0000256" key="4">
    <source>
        <dbReference type="ARBA" id="ARBA00048448"/>
    </source>
</evidence>
<dbReference type="Pfam" id="PF01042">
    <property type="entry name" value="Ribonuc_L-PSP"/>
    <property type="match status" value="1"/>
</dbReference>
<dbReference type="AlphaFoldDB" id="A0A166P2C1"/>
<accession>A0A166P2C1</accession>
<proteinExistence type="inferred from homology"/>
<dbReference type="SUPFAM" id="SSF55298">
    <property type="entry name" value="YjgF-like"/>
    <property type="match status" value="1"/>
</dbReference>
<keyword evidence="9" id="KW-1185">Reference proteome</keyword>
<evidence type="ECO:0000256" key="3">
    <source>
        <dbReference type="ARBA" id="ARBA00023002"/>
    </source>
</evidence>
<dbReference type="InterPro" id="IPR001613">
    <property type="entry name" value="Flavin_amine_oxidase"/>
</dbReference>
<feature type="binding site" evidence="5">
    <location>
        <position position="486"/>
    </location>
    <ligand>
        <name>substrate</name>
    </ligand>
</feature>
<keyword evidence="3 6" id="KW-0560">Oxidoreductase</keyword>
<feature type="binding site" evidence="5">
    <location>
        <position position="140"/>
    </location>
    <ligand>
        <name>FAD</name>
        <dbReference type="ChEBI" id="CHEBI:57692"/>
    </ligand>
</feature>
<dbReference type="Gene3D" id="3.90.660.10">
    <property type="match status" value="1"/>
</dbReference>
<dbReference type="Proteomes" id="UP000076552">
    <property type="component" value="Unassembled WGS sequence"/>
</dbReference>
<dbReference type="Gene3D" id="3.50.50.60">
    <property type="entry name" value="FAD/NAD(P)-binding domain"/>
    <property type="match status" value="1"/>
</dbReference>
<protein>
    <recommendedName>
        <fullName evidence="6">Amine oxidase</fullName>
        <ecNumber evidence="6">1.4.3.-</ecNumber>
    </recommendedName>
</protein>
<comment type="catalytic activity">
    <reaction evidence="4">
        <text>a secondary aliphatic amine + O2 + H2O = a primary amine + an aldehyde + H2O2</text>
        <dbReference type="Rhea" id="RHEA:26414"/>
        <dbReference type="ChEBI" id="CHEBI:15377"/>
        <dbReference type="ChEBI" id="CHEBI:15379"/>
        <dbReference type="ChEBI" id="CHEBI:16240"/>
        <dbReference type="ChEBI" id="CHEBI:17478"/>
        <dbReference type="ChEBI" id="CHEBI:58855"/>
        <dbReference type="ChEBI" id="CHEBI:65296"/>
        <dbReference type="EC" id="1.4.3.4"/>
    </reaction>
</comment>
<evidence type="ECO:0000256" key="2">
    <source>
        <dbReference type="ARBA" id="ARBA00005995"/>
    </source>
</evidence>
<evidence type="ECO:0000256" key="6">
    <source>
        <dbReference type="RuleBase" id="RU362067"/>
    </source>
</evidence>
<evidence type="ECO:0000256" key="5">
    <source>
        <dbReference type="PIRSR" id="PIRSR601613-1"/>
    </source>
</evidence>
<evidence type="ECO:0000313" key="8">
    <source>
        <dbReference type="EMBL" id="KZL66316.1"/>
    </source>
</evidence>
<keyword evidence="6" id="KW-0274">FAD</keyword>
<feature type="binding site" evidence="5">
    <location>
        <position position="379"/>
    </location>
    <ligand>
        <name>FAD</name>
        <dbReference type="ChEBI" id="CHEBI:57692"/>
    </ligand>
</feature>
<organism evidence="8 9">
    <name type="scientific">Colletotrichum tofieldiae</name>
    <dbReference type="NCBI Taxonomy" id="708197"/>
    <lineage>
        <taxon>Eukaryota</taxon>
        <taxon>Fungi</taxon>
        <taxon>Dikarya</taxon>
        <taxon>Ascomycota</taxon>
        <taxon>Pezizomycotina</taxon>
        <taxon>Sordariomycetes</taxon>
        <taxon>Hypocreomycetidae</taxon>
        <taxon>Glomerellales</taxon>
        <taxon>Glomerellaceae</taxon>
        <taxon>Colletotrichum</taxon>
        <taxon>Colletotrichum spaethianum species complex</taxon>
    </lineage>
</organism>
<dbReference type="InterPro" id="IPR002937">
    <property type="entry name" value="Amino_oxidase"/>
</dbReference>
<dbReference type="InterPro" id="IPR050703">
    <property type="entry name" value="Flavin_MAO"/>
</dbReference>
<evidence type="ECO:0000259" key="7">
    <source>
        <dbReference type="Pfam" id="PF01593"/>
    </source>
</evidence>
<dbReference type="GO" id="GO:0097621">
    <property type="term" value="F:monoamine oxidase activity"/>
    <property type="evidence" value="ECO:0007669"/>
    <property type="project" value="UniProtKB-EC"/>
</dbReference>
<evidence type="ECO:0000313" key="9">
    <source>
        <dbReference type="Proteomes" id="UP000076552"/>
    </source>
</evidence>
<evidence type="ECO:0000256" key="1">
    <source>
        <dbReference type="ARBA" id="ARBA00001974"/>
    </source>
</evidence>
<dbReference type="SUPFAM" id="SSF54373">
    <property type="entry name" value="FAD-linked reductases, C-terminal domain"/>
    <property type="match status" value="1"/>
</dbReference>
<gene>
    <name evidence="8" type="ORF">CT0861_10411</name>
</gene>
<comment type="similarity">
    <text evidence="2 6">Belongs to the flavin monoamine oxidase family.</text>
</comment>
<dbReference type="Gene3D" id="3.30.1330.40">
    <property type="entry name" value="RutC-like"/>
    <property type="match status" value="1"/>
</dbReference>
<dbReference type="STRING" id="708197.A0A166P2C1"/>
<dbReference type="InterPro" id="IPR006175">
    <property type="entry name" value="YjgF/YER057c/UK114"/>
</dbReference>